<dbReference type="EMBL" id="DTMZ01000002">
    <property type="protein sequence ID" value="HGD12487.1"/>
    <property type="molecule type" value="Genomic_DNA"/>
</dbReference>
<evidence type="ECO:0000313" key="1">
    <source>
        <dbReference type="EMBL" id="HGD12487.1"/>
    </source>
</evidence>
<dbReference type="AlphaFoldDB" id="A0A7V3PSD6"/>
<sequence length="497" mass="57790">MVRTETDNIFLKSLLQQEGIPLTDERSKPEVFIEQKNGQLILSSFQHPEINFTSKSARVKFITSDSENFFRNTSLVDINERCQIPNLASIGRTERGLPFVCYQDDMLILPFNLSRLLKHRGKQTKQFYAKQGRCPTEIVARTDRGGVRRIFANCLRQFLNRRNLPYIHLSYVPKNCRSLFGFRIDTDYSQIQLLTKCAKIARNLNMAWTWFIMTAGINGNFTDLKNALSGQDIQVHCHRHTVFPDLKRNIRNYSIALNKLKLIGVAATGVAAPYGEWNEELDRAFAQLGFSFSSEFCYGYDDLPSRPIIHGQFSPILQIPVHPISIGRLVWAKMDESQMIEYYRNIIDLQVARGEPCFLYDHPEKIIKFSAVVKAIIEYGLKRCGNWITLTEFNNWWQRREKVKYQCRIENNCLELIVINGFPDVELIIEFENSIARIPLNSGKYPIDQLNWEPAEIVPCPVDLTKIRQPSLRTRLQNIIWTTQRKLRTLKENIYLK</sequence>
<protein>
    <recommendedName>
        <fullName evidence="2">NodB homology domain-containing protein</fullName>
    </recommendedName>
</protein>
<comment type="caution">
    <text evidence="1">The sequence shown here is derived from an EMBL/GenBank/DDBJ whole genome shotgun (WGS) entry which is preliminary data.</text>
</comment>
<organism evidence="1">
    <name type="scientific">candidate division WOR-3 bacterium</name>
    <dbReference type="NCBI Taxonomy" id="2052148"/>
    <lineage>
        <taxon>Bacteria</taxon>
        <taxon>Bacteria division WOR-3</taxon>
    </lineage>
</organism>
<evidence type="ECO:0008006" key="2">
    <source>
        <dbReference type="Google" id="ProtNLM"/>
    </source>
</evidence>
<name>A0A7V3PSD6_UNCW3</name>
<gene>
    <name evidence="1" type="ORF">ENX16_00145</name>
</gene>
<reference evidence="1" key="1">
    <citation type="journal article" date="2020" name="mSystems">
        <title>Genome- and Community-Level Interaction Insights into Carbon Utilization and Element Cycling Functions of Hydrothermarchaeota in Hydrothermal Sediment.</title>
        <authorList>
            <person name="Zhou Z."/>
            <person name="Liu Y."/>
            <person name="Xu W."/>
            <person name="Pan J."/>
            <person name="Luo Z.H."/>
            <person name="Li M."/>
        </authorList>
    </citation>
    <scope>NUCLEOTIDE SEQUENCE [LARGE SCALE GENOMIC DNA]</scope>
    <source>
        <strain evidence="1">SpSt-914</strain>
    </source>
</reference>
<dbReference type="InterPro" id="IPR011330">
    <property type="entry name" value="Glyco_hydro/deAcase_b/a-brl"/>
</dbReference>
<accession>A0A7V3PSD6</accession>
<proteinExistence type="predicted"/>
<dbReference type="GO" id="GO:0005975">
    <property type="term" value="P:carbohydrate metabolic process"/>
    <property type="evidence" value="ECO:0007669"/>
    <property type="project" value="InterPro"/>
</dbReference>
<dbReference type="Gene3D" id="3.20.20.370">
    <property type="entry name" value="Glycoside hydrolase/deacetylase"/>
    <property type="match status" value="1"/>
</dbReference>
<dbReference type="SUPFAM" id="SSF88713">
    <property type="entry name" value="Glycoside hydrolase/deacetylase"/>
    <property type="match status" value="1"/>
</dbReference>